<dbReference type="Pfam" id="PF03466">
    <property type="entry name" value="LysR_substrate"/>
    <property type="match status" value="1"/>
</dbReference>
<dbReference type="FunFam" id="1.10.10.10:FF:000001">
    <property type="entry name" value="LysR family transcriptional regulator"/>
    <property type="match status" value="1"/>
</dbReference>
<organism evidence="6 7">
    <name type="scientific">Intestinibaculum porci</name>
    <dbReference type="NCBI Taxonomy" id="2487118"/>
    <lineage>
        <taxon>Bacteria</taxon>
        <taxon>Bacillati</taxon>
        <taxon>Bacillota</taxon>
        <taxon>Erysipelotrichia</taxon>
        <taxon>Erysipelotrichales</taxon>
        <taxon>Erysipelotrichaceae</taxon>
        <taxon>Intestinibaculum</taxon>
    </lineage>
</organism>
<evidence type="ECO:0000313" key="6">
    <source>
        <dbReference type="EMBL" id="BBH26438.1"/>
    </source>
</evidence>
<dbReference type="AlphaFoldDB" id="A0A3G9JQ99"/>
<dbReference type="GO" id="GO:0003677">
    <property type="term" value="F:DNA binding"/>
    <property type="evidence" value="ECO:0007669"/>
    <property type="project" value="UniProtKB-KW"/>
</dbReference>
<dbReference type="PRINTS" id="PR00039">
    <property type="entry name" value="HTHLYSR"/>
</dbReference>
<dbReference type="EMBL" id="AP019309">
    <property type="protein sequence ID" value="BBH26438.1"/>
    <property type="molecule type" value="Genomic_DNA"/>
</dbReference>
<dbReference type="PROSITE" id="PS50931">
    <property type="entry name" value="HTH_LYSR"/>
    <property type="match status" value="1"/>
</dbReference>
<dbReference type="InterPro" id="IPR005119">
    <property type="entry name" value="LysR_subst-bd"/>
</dbReference>
<evidence type="ECO:0000256" key="3">
    <source>
        <dbReference type="ARBA" id="ARBA00023125"/>
    </source>
</evidence>
<keyword evidence="7" id="KW-1185">Reference proteome</keyword>
<evidence type="ECO:0000256" key="1">
    <source>
        <dbReference type="ARBA" id="ARBA00009437"/>
    </source>
</evidence>
<dbReference type="RefSeq" id="WP_125119308.1">
    <property type="nucleotide sequence ID" value="NZ_AP019309.1"/>
</dbReference>
<dbReference type="KEGG" id="ebm:SG0102_13720"/>
<evidence type="ECO:0000256" key="2">
    <source>
        <dbReference type="ARBA" id="ARBA00023015"/>
    </source>
</evidence>
<feature type="domain" description="HTH lysR-type" evidence="5">
    <location>
        <begin position="1"/>
        <end position="58"/>
    </location>
</feature>
<comment type="similarity">
    <text evidence="1">Belongs to the LysR transcriptional regulatory family.</text>
</comment>
<dbReference type="InParanoid" id="A0A3G9JQ99"/>
<evidence type="ECO:0000256" key="4">
    <source>
        <dbReference type="ARBA" id="ARBA00023163"/>
    </source>
</evidence>
<dbReference type="GO" id="GO:0032993">
    <property type="term" value="C:protein-DNA complex"/>
    <property type="evidence" value="ECO:0007669"/>
    <property type="project" value="TreeGrafter"/>
</dbReference>
<keyword evidence="4" id="KW-0804">Transcription</keyword>
<protein>
    <submittedName>
        <fullName evidence="6">Transcriptional regulator</fullName>
    </submittedName>
</protein>
<gene>
    <name evidence="6" type="primary">cpsY</name>
    <name evidence="6" type="ORF">SG0102_13720</name>
</gene>
<dbReference type="PANTHER" id="PTHR30346">
    <property type="entry name" value="TRANSCRIPTIONAL DUAL REGULATOR HCAR-RELATED"/>
    <property type="match status" value="1"/>
</dbReference>
<dbReference type="CDD" id="cd05466">
    <property type="entry name" value="PBP2_LTTR_substrate"/>
    <property type="match status" value="1"/>
</dbReference>
<evidence type="ECO:0000259" key="5">
    <source>
        <dbReference type="PROSITE" id="PS50931"/>
    </source>
</evidence>
<reference evidence="6 7" key="1">
    <citation type="submission" date="2018-11" db="EMBL/GenBank/DDBJ databases">
        <title>Novel Erysipelotrichaceae bacterium isolated from small intestine of a swine.</title>
        <authorList>
            <person name="Kim J.S."/>
            <person name="Choe H."/>
            <person name="Lee Y.R."/>
            <person name="Kim K.M."/>
            <person name="Park D.S."/>
        </authorList>
    </citation>
    <scope>NUCLEOTIDE SEQUENCE [LARGE SCALE GENOMIC DNA]</scope>
    <source>
        <strain evidence="6 7">SG0102</strain>
    </source>
</reference>
<dbReference type="SUPFAM" id="SSF53850">
    <property type="entry name" value="Periplasmic binding protein-like II"/>
    <property type="match status" value="1"/>
</dbReference>
<name>A0A3G9JQ99_9FIRM</name>
<dbReference type="InterPro" id="IPR036388">
    <property type="entry name" value="WH-like_DNA-bd_sf"/>
</dbReference>
<dbReference type="InterPro" id="IPR036390">
    <property type="entry name" value="WH_DNA-bd_sf"/>
</dbReference>
<dbReference type="Gene3D" id="3.40.190.290">
    <property type="match status" value="1"/>
</dbReference>
<accession>A0A3G9JQ99</accession>
<dbReference type="Pfam" id="PF00126">
    <property type="entry name" value="HTH_1"/>
    <property type="match status" value="1"/>
</dbReference>
<dbReference type="OrthoDB" id="9803714at2"/>
<dbReference type="Gene3D" id="1.10.10.10">
    <property type="entry name" value="Winged helix-like DNA-binding domain superfamily/Winged helix DNA-binding domain"/>
    <property type="match status" value="1"/>
</dbReference>
<evidence type="ECO:0000313" key="7">
    <source>
        <dbReference type="Proteomes" id="UP000268059"/>
    </source>
</evidence>
<dbReference type="Proteomes" id="UP000268059">
    <property type="component" value="Chromosome"/>
</dbReference>
<dbReference type="SUPFAM" id="SSF46785">
    <property type="entry name" value="Winged helix' DNA-binding domain"/>
    <property type="match status" value="1"/>
</dbReference>
<dbReference type="GO" id="GO:0003700">
    <property type="term" value="F:DNA-binding transcription factor activity"/>
    <property type="evidence" value="ECO:0007669"/>
    <property type="project" value="InterPro"/>
</dbReference>
<sequence length="305" mass="34827">MTLQQLKYVLQVAKDGSINEAAKNLFISQPSLSNSIKDIEAELQISLFHRTNKGITITNEGEAFLGYARAVVEQYALLEERYLDKRNTQISFSISTQHYSFAINAFVELLKEVDYDAYNFSIEETKTNEIIENVKNMKSEIGILYMNDFNHDVISKILNESNLTFHSLFVAKPHVFMSTTHPLASKSVLTLEELDDYPYLSYLQGDTNSFYFMEEIQSTYPHKKSIKVSDRGTLFNLMIGLNGYTISTGIIFNELNPEVIAIPLAIDDYIEVGYIIHKKSFITPLATRYLELLKESCESSIIRES</sequence>
<keyword evidence="2" id="KW-0805">Transcription regulation</keyword>
<proteinExistence type="inferred from homology"/>
<keyword evidence="3" id="KW-0238">DNA-binding</keyword>
<dbReference type="InterPro" id="IPR000847">
    <property type="entry name" value="LysR_HTH_N"/>
</dbReference>
<dbReference type="PANTHER" id="PTHR30346:SF0">
    <property type="entry name" value="HCA OPERON TRANSCRIPTIONAL ACTIVATOR HCAR"/>
    <property type="match status" value="1"/>
</dbReference>